<sequence>MRSWILVFGMGERTIAHCGTCNHTLKIVNHSIFTTKETLTNLDIEINNLQRNHKRTLWQLIYPWSFSIIVLAVALLSYFRTNIQKDTASDLVDRHNNPKVNDLYLAQWKNTPIEIEKSVILKLVRINGDTLIVVPSNESMTRVDKKSWEDLEDKATFGTTEYKLSKSHFIKSSDFFEYPNAANNNQLTQKGSLLGKGYGNFSFDIIIRK</sequence>
<feature type="transmembrane region" description="Helical" evidence="1">
    <location>
        <begin position="60"/>
        <end position="79"/>
    </location>
</feature>
<dbReference type="RefSeq" id="WP_207294468.1">
    <property type="nucleotide sequence ID" value="NZ_CP071448.1"/>
</dbReference>
<keyword evidence="1" id="KW-1133">Transmembrane helix</keyword>
<gene>
    <name evidence="2" type="ORF">J0383_12965</name>
</gene>
<keyword evidence="1" id="KW-0472">Membrane</keyword>
<reference evidence="2 3" key="1">
    <citation type="submission" date="2021-03" db="EMBL/GenBank/DDBJ databases">
        <title>Flavobacterium kribbensis sp. nov, an endophytic bacteria, isolated from soybean.</title>
        <authorList>
            <person name="Lee J."/>
            <person name="Seo J."/>
        </authorList>
    </citation>
    <scope>NUCLEOTIDE SEQUENCE [LARGE SCALE GENOMIC DNA]</scope>
    <source>
        <strain evidence="2 3">BB8</strain>
    </source>
</reference>
<dbReference type="EMBL" id="CP071448">
    <property type="protein sequence ID" value="QSW87208.1"/>
    <property type="molecule type" value="Genomic_DNA"/>
</dbReference>
<evidence type="ECO:0000313" key="2">
    <source>
        <dbReference type="EMBL" id="QSW87208.1"/>
    </source>
</evidence>
<protein>
    <submittedName>
        <fullName evidence="2">Uncharacterized protein</fullName>
    </submittedName>
</protein>
<evidence type="ECO:0000313" key="3">
    <source>
        <dbReference type="Proteomes" id="UP000663440"/>
    </source>
</evidence>
<accession>A0ABX7Q988</accession>
<organism evidence="2 3">
    <name type="scientific">Flavobacterium endoglycinae</name>
    <dbReference type="NCBI Taxonomy" id="2816357"/>
    <lineage>
        <taxon>Bacteria</taxon>
        <taxon>Pseudomonadati</taxon>
        <taxon>Bacteroidota</taxon>
        <taxon>Flavobacteriia</taxon>
        <taxon>Flavobacteriales</taxon>
        <taxon>Flavobacteriaceae</taxon>
        <taxon>Flavobacterium</taxon>
    </lineage>
</organism>
<dbReference type="Proteomes" id="UP000663440">
    <property type="component" value="Chromosome"/>
</dbReference>
<name>A0ABX7Q988_9FLAO</name>
<keyword evidence="3" id="KW-1185">Reference proteome</keyword>
<keyword evidence="1" id="KW-0812">Transmembrane</keyword>
<evidence type="ECO:0000256" key="1">
    <source>
        <dbReference type="SAM" id="Phobius"/>
    </source>
</evidence>
<proteinExistence type="predicted"/>